<feature type="domain" description="MARVEL" evidence="7">
    <location>
        <begin position="27"/>
        <end position="163"/>
    </location>
</feature>
<evidence type="ECO:0000259" key="7">
    <source>
        <dbReference type="Pfam" id="PF01284"/>
    </source>
</evidence>
<evidence type="ECO:0000256" key="3">
    <source>
        <dbReference type="ARBA" id="ARBA00022989"/>
    </source>
</evidence>
<dbReference type="OrthoDB" id="4036577at2759"/>
<dbReference type="Pfam" id="PF01284">
    <property type="entry name" value="MARVEL"/>
    <property type="match status" value="1"/>
</dbReference>
<proteinExistence type="predicted"/>
<gene>
    <name evidence="8" type="ordered locus">KLTH0D16940g</name>
</gene>
<keyword evidence="3 6" id="KW-1133">Transmembrane helix</keyword>
<dbReference type="RefSeq" id="XP_002553443.1">
    <property type="nucleotide sequence ID" value="XM_002553397.1"/>
</dbReference>
<keyword evidence="4 6" id="KW-0472">Membrane</keyword>
<evidence type="ECO:0000313" key="9">
    <source>
        <dbReference type="Proteomes" id="UP000002036"/>
    </source>
</evidence>
<evidence type="ECO:0000256" key="4">
    <source>
        <dbReference type="ARBA" id="ARBA00023136"/>
    </source>
</evidence>
<feature type="transmembrane region" description="Helical" evidence="6">
    <location>
        <begin position="56"/>
        <end position="75"/>
    </location>
</feature>
<protein>
    <submittedName>
        <fullName evidence="8">KLTH0D16940p</fullName>
    </submittedName>
</protein>
<dbReference type="OMA" id="PIVSHTD"/>
<comment type="subcellular location">
    <subcellularLocation>
        <location evidence="1">Membrane</location>
        <topology evidence="1">Multi-pass membrane protein</topology>
    </subcellularLocation>
</comment>
<dbReference type="InterPro" id="IPR008253">
    <property type="entry name" value="Marvel"/>
</dbReference>
<dbReference type="AlphaFoldDB" id="C5DFQ0"/>
<reference evidence="8 9" key="1">
    <citation type="journal article" date="2009" name="Genome Res.">
        <title>Comparative genomics of protoploid Saccharomycetaceae.</title>
        <authorList>
            <consortium name="The Genolevures Consortium"/>
            <person name="Souciet J.-L."/>
            <person name="Dujon B."/>
            <person name="Gaillardin C."/>
            <person name="Johnston M."/>
            <person name="Baret P.V."/>
            <person name="Cliften P."/>
            <person name="Sherman D.J."/>
            <person name="Weissenbach J."/>
            <person name="Westhof E."/>
            <person name="Wincker P."/>
            <person name="Jubin C."/>
            <person name="Poulain J."/>
            <person name="Barbe V."/>
            <person name="Segurens B."/>
            <person name="Artiguenave F."/>
            <person name="Anthouard V."/>
            <person name="Vacherie B."/>
            <person name="Val M.-E."/>
            <person name="Fulton R.S."/>
            <person name="Minx P."/>
            <person name="Wilson R."/>
            <person name="Durrens P."/>
            <person name="Jean G."/>
            <person name="Marck C."/>
            <person name="Martin T."/>
            <person name="Nikolski M."/>
            <person name="Rolland T."/>
            <person name="Seret M.-L."/>
            <person name="Casaregola S."/>
            <person name="Despons L."/>
            <person name="Fairhead C."/>
            <person name="Fischer G."/>
            <person name="Lafontaine I."/>
            <person name="Leh V."/>
            <person name="Lemaire M."/>
            <person name="de Montigny J."/>
            <person name="Neuveglise C."/>
            <person name="Thierry A."/>
            <person name="Blanc-Lenfle I."/>
            <person name="Bleykasten C."/>
            <person name="Diffels J."/>
            <person name="Fritsch E."/>
            <person name="Frangeul L."/>
            <person name="Goeffon A."/>
            <person name="Jauniaux N."/>
            <person name="Kachouri-Lafond R."/>
            <person name="Payen C."/>
            <person name="Potier S."/>
            <person name="Pribylova L."/>
            <person name="Ozanne C."/>
            <person name="Richard G.-F."/>
            <person name="Sacerdot C."/>
            <person name="Straub M.-L."/>
            <person name="Talla E."/>
        </authorList>
    </citation>
    <scope>NUCLEOTIDE SEQUENCE [LARGE SCALE GENOMIC DNA]</scope>
    <source>
        <strain evidence="9">ATCC 56472 / CBS 6340 / NRRL Y-8284</strain>
    </source>
</reference>
<dbReference type="GO" id="GO:0016020">
    <property type="term" value="C:membrane"/>
    <property type="evidence" value="ECO:0007669"/>
    <property type="project" value="UniProtKB-SubCell"/>
</dbReference>
<dbReference type="Proteomes" id="UP000002036">
    <property type="component" value="Chromosome D"/>
</dbReference>
<sequence length="267" mass="27625">MSTLQQQNEHTAPIASPVAWYSSSVFLVAVRVAQFASTITALGLLAYLLNGSGSGGFELAVPAISLTYLVVVASATLPLNLFAAAAVAVFEVAIFALWIAASGRVGVAYGQYNCAAVSSWDDYEFYYDFDFDYDYDLGTACRAGQAAIAFAAFSALLSACALCLLCVNVLIPLNTGFVGGVRPEGAGARLRRFTALAIARAETAGDVEARASHVIEAPVPVTSGAPHVTETPAPVASDSVPHVTRGNNPHVTETPDPVAAPEPSVGA</sequence>
<dbReference type="InParanoid" id="C5DFQ0"/>
<evidence type="ECO:0000256" key="1">
    <source>
        <dbReference type="ARBA" id="ARBA00004141"/>
    </source>
</evidence>
<evidence type="ECO:0000313" key="8">
    <source>
        <dbReference type="EMBL" id="CAR23005.1"/>
    </source>
</evidence>
<accession>C5DFQ0</accession>
<feature type="region of interest" description="Disordered" evidence="5">
    <location>
        <begin position="221"/>
        <end position="267"/>
    </location>
</feature>
<dbReference type="KEGG" id="lth:KLTH0D16940g"/>
<organism evidence="8 9">
    <name type="scientific">Lachancea thermotolerans (strain ATCC 56472 / CBS 6340 / NRRL Y-8284)</name>
    <name type="common">Yeast</name>
    <name type="synonym">Kluyveromyces thermotolerans</name>
    <dbReference type="NCBI Taxonomy" id="559295"/>
    <lineage>
        <taxon>Eukaryota</taxon>
        <taxon>Fungi</taxon>
        <taxon>Dikarya</taxon>
        <taxon>Ascomycota</taxon>
        <taxon>Saccharomycotina</taxon>
        <taxon>Saccharomycetes</taxon>
        <taxon>Saccharomycetales</taxon>
        <taxon>Saccharomycetaceae</taxon>
        <taxon>Lachancea</taxon>
    </lineage>
</organism>
<name>C5DFQ0_LACTC</name>
<dbReference type="STRING" id="559295.C5DFQ0"/>
<feature type="transmembrane region" description="Helical" evidence="6">
    <location>
        <begin position="147"/>
        <end position="171"/>
    </location>
</feature>
<evidence type="ECO:0000256" key="5">
    <source>
        <dbReference type="SAM" id="MobiDB-lite"/>
    </source>
</evidence>
<dbReference type="GeneID" id="8295692"/>
<feature type="transmembrane region" description="Helical" evidence="6">
    <location>
        <begin position="20"/>
        <end position="49"/>
    </location>
</feature>
<dbReference type="EMBL" id="CU928168">
    <property type="protein sequence ID" value="CAR23005.1"/>
    <property type="molecule type" value="Genomic_DNA"/>
</dbReference>
<dbReference type="HOGENOM" id="CLU_091075_0_0_1"/>
<keyword evidence="9" id="KW-1185">Reference proteome</keyword>
<feature type="transmembrane region" description="Helical" evidence="6">
    <location>
        <begin position="81"/>
        <end position="101"/>
    </location>
</feature>
<evidence type="ECO:0000256" key="2">
    <source>
        <dbReference type="ARBA" id="ARBA00022692"/>
    </source>
</evidence>
<keyword evidence="2 6" id="KW-0812">Transmembrane</keyword>
<evidence type="ECO:0000256" key="6">
    <source>
        <dbReference type="SAM" id="Phobius"/>
    </source>
</evidence>